<reference evidence="6" key="1">
    <citation type="submission" date="2014-09" db="EMBL/GenBank/DDBJ databases">
        <title>Whole genome shotgun sequence of Streptomyces sp. NBRC 110027.</title>
        <authorList>
            <person name="Komaki H."/>
            <person name="Ichikawa N."/>
            <person name="Katano-Makiyama Y."/>
            <person name="Hosoyama A."/>
            <person name="Hashimoto M."/>
            <person name="Uohara A."/>
            <person name="Kitahashi Y."/>
            <person name="Ohji S."/>
            <person name="Kimura A."/>
            <person name="Yamazoe A."/>
            <person name="Igarashi Y."/>
            <person name="Fujita N."/>
        </authorList>
    </citation>
    <scope>NUCLEOTIDE SEQUENCE [LARGE SCALE GENOMIC DNA]</scope>
    <source>
        <strain evidence="6">NBRC 110027</strain>
    </source>
</reference>
<dbReference type="PROSITE" id="PS51186">
    <property type="entry name" value="GNAT"/>
    <property type="match status" value="1"/>
</dbReference>
<dbReference type="AlphaFoldDB" id="A0A0P4R0T4"/>
<name>A0A0P4R0T4_9ACTN</name>
<dbReference type="InterPro" id="IPR056935">
    <property type="entry name" value="Rv0428c-like_C"/>
</dbReference>
<dbReference type="InterPro" id="IPR016181">
    <property type="entry name" value="Acyl_CoA_acyltransferase"/>
</dbReference>
<reference evidence="5 6" key="2">
    <citation type="journal article" date="2015" name="Stand. Genomic Sci.">
        <title>Draft genome sequence of marine-derived Streptomyces sp. TP-A0598, a producer of anti-MRSA antibiotic lydicamycins.</title>
        <authorList>
            <person name="Komaki H."/>
            <person name="Ichikawa N."/>
            <person name="Hosoyama A."/>
            <person name="Fujita N."/>
            <person name="Igarashi Y."/>
        </authorList>
    </citation>
    <scope>NUCLEOTIDE SEQUENCE [LARGE SCALE GENOMIC DNA]</scope>
    <source>
        <strain evidence="5 6">NBRC 110027</strain>
    </source>
</reference>
<dbReference type="SUPFAM" id="SSF55729">
    <property type="entry name" value="Acyl-CoA N-acyltransferases (Nat)"/>
    <property type="match status" value="1"/>
</dbReference>
<dbReference type="InterPro" id="IPR050832">
    <property type="entry name" value="Bact_Acetyltransf"/>
</dbReference>
<dbReference type="Pfam" id="PF24553">
    <property type="entry name" value="Rv0428c_C"/>
    <property type="match status" value="1"/>
</dbReference>
<feature type="domain" description="N-acetyltransferase" evidence="4">
    <location>
        <begin position="219"/>
        <end position="357"/>
    </location>
</feature>
<dbReference type="InterPro" id="IPR056934">
    <property type="entry name" value="SH3_Rv0428c"/>
</dbReference>
<dbReference type="Pfam" id="PF24551">
    <property type="entry name" value="SH3_Rv0428c"/>
    <property type="match status" value="1"/>
</dbReference>
<organism evidence="5 6">
    <name type="scientific">Streptomyces lydicamycinicus</name>
    <dbReference type="NCBI Taxonomy" id="1546107"/>
    <lineage>
        <taxon>Bacteria</taxon>
        <taxon>Bacillati</taxon>
        <taxon>Actinomycetota</taxon>
        <taxon>Actinomycetes</taxon>
        <taxon>Kitasatosporales</taxon>
        <taxon>Streptomycetaceae</taxon>
        <taxon>Streptomyces</taxon>
    </lineage>
</organism>
<accession>A0A0P4R0T4</accession>
<keyword evidence="1 5" id="KW-0808">Transferase</keyword>
<evidence type="ECO:0000256" key="3">
    <source>
        <dbReference type="SAM" id="MobiDB-lite"/>
    </source>
</evidence>
<evidence type="ECO:0000256" key="1">
    <source>
        <dbReference type="ARBA" id="ARBA00022679"/>
    </source>
</evidence>
<dbReference type="InterPro" id="IPR000182">
    <property type="entry name" value="GNAT_dom"/>
</dbReference>
<keyword evidence="6" id="KW-1185">Reference proteome</keyword>
<dbReference type="OrthoDB" id="9775595at2"/>
<dbReference type="PANTHER" id="PTHR43877">
    <property type="entry name" value="AMINOALKYLPHOSPHONATE N-ACETYLTRANSFERASE-RELATED-RELATED"/>
    <property type="match status" value="1"/>
</dbReference>
<dbReference type="GO" id="GO:0016747">
    <property type="term" value="F:acyltransferase activity, transferring groups other than amino-acyl groups"/>
    <property type="evidence" value="ECO:0007669"/>
    <property type="project" value="InterPro"/>
</dbReference>
<dbReference type="RefSeq" id="WP_042148231.1">
    <property type="nucleotide sequence ID" value="NZ_BBNO01000001.1"/>
</dbReference>
<dbReference type="PANTHER" id="PTHR43877:SF1">
    <property type="entry name" value="ACETYLTRANSFERASE"/>
    <property type="match status" value="1"/>
</dbReference>
<gene>
    <name evidence="5" type="ORF">TPA0598_01_05650</name>
</gene>
<comment type="caution">
    <text evidence="5">The sequence shown here is derived from an EMBL/GenBank/DDBJ whole genome shotgun (WGS) entry which is preliminary data.</text>
</comment>
<feature type="region of interest" description="Disordered" evidence="3">
    <location>
        <begin position="73"/>
        <end position="103"/>
    </location>
</feature>
<protein>
    <submittedName>
        <fullName evidence="5">Putative acetyltransferase</fullName>
    </submittedName>
</protein>
<evidence type="ECO:0000313" key="5">
    <source>
        <dbReference type="EMBL" id="GAO06194.1"/>
    </source>
</evidence>
<dbReference type="Gene3D" id="3.40.630.30">
    <property type="match status" value="1"/>
</dbReference>
<dbReference type="Proteomes" id="UP000048965">
    <property type="component" value="Unassembled WGS sequence"/>
</dbReference>
<proteinExistence type="predicted"/>
<dbReference type="CDD" id="cd04301">
    <property type="entry name" value="NAT_SF"/>
    <property type="match status" value="1"/>
</dbReference>
<evidence type="ECO:0000313" key="6">
    <source>
        <dbReference type="Proteomes" id="UP000048965"/>
    </source>
</evidence>
<dbReference type="EMBL" id="BBNO01000001">
    <property type="protein sequence ID" value="GAO06194.1"/>
    <property type="molecule type" value="Genomic_DNA"/>
</dbReference>
<keyword evidence="2" id="KW-0012">Acyltransferase</keyword>
<evidence type="ECO:0000259" key="4">
    <source>
        <dbReference type="PROSITE" id="PS51186"/>
    </source>
</evidence>
<evidence type="ECO:0000256" key="2">
    <source>
        <dbReference type="ARBA" id="ARBA00023315"/>
    </source>
</evidence>
<sequence length="357" mass="37914">MEFLAGGRAEVRITRSDVGKRVSVRRLTGGGAGVPAFTDAVGVLTSWDQGVLSITRRSGETVRIEESSLVAGKVVPDRPATARHGAARPSSGEPSRRRGPAATARELQTVAARGWPAVETAHLGEWTLRASGGFTRRANSVLPLGDPGVPLEVALERIGQWYDERGLPPVIMVATGQADTDERLAAELAERGWTAERHTTVRIAALAPLADTDADTSRVTLSREPGADWLALYNRTGEATASEEATRIARQVLTGGPSVWFATVPGADGGTAAIGRLVVDGRWAGFAALEVAPAARRQGLATLVMAALAERALEEGASAAYLQVETDNADALAFYDRLGFTEHHGYHYRRARPGGRR</sequence>